<dbReference type="AlphaFoldDB" id="A0A1Y1KQF6"/>
<accession>A0A1Y1KQF6</accession>
<evidence type="ECO:0008006" key="3">
    <source>
        <dbReference type="Google" id="ProtNLM"/>
    </source>
</evidence>
<sequence>MNQQSERDGYADSEGDQVYEIVPVELEMIQLKATVQQQAVKMDAFMKSQQELNQQLLETNRRLLDALERNPPRGTTPLGVAVPDVTSGESVPSRAVVPNPGPSSLPSIPSSSVATTSGANTDWKEIATSLARRASVGSAVQKPFFASGKNHPIVFLERFERYFKLCRFGPEEKLEVVRGCLGPRVLEWMLIREGQWESFEDFRKDFLGYYWSGAYQHSERMRLLLKRYHPDKGLSMSEYFISQITSLRAASPLVPEVVLVEDVIRQYPQWVVSLWTTSPDKDLKGTLEFLAGQEANCVKRLRPFSEPTPAPATQRRRLEWPDDQQAEPGSSGRQSGNFQGGR</sequence>
<feature type="region of interest" description="Disordered" evidence="1">
    <location>
        <begin position="302"/>
        <end position="342"/>
    </location>
</feature>
<dbReference type="EMBL" id="GEZM01079569">
    <property type="protein sequence ID" value="JAV62400.1"/>
    <property type="molecule type" value="Transcribed_RNA"/>
</dbReference>
<proteinExistence type="predicted"/>
<feature type="compositionally biased region" description="Polar residues" evidence="1">
    <location>
        <begin position="327"/>
        <end position="342"/>
    </location>
</feature>
<protein>
    <recommendedName>
        <fullName evidence="3">Retrotransposon gag domain-containing protein</fullName>
    </recommendedName>
</protein>
<evidence type="ECO:0000256" key="1">
    <source>
        <dbReference type="SAM" id="MobiDB-lite"/>
    </source>
</evidence>
<dbReference type="EMBL" id="GEZM01079570">
    <property type="protein sequence ID" value="JAV62398.1"/>
    <property type="molecule type" value="Transcribed_RNA"/>
</dbReference>
<feature type="region of interest" description="Disordered" evidence="1">
    <location>
        <begin position="68"/>
        <end position="117"/>
    </location>
</feature>
<evidence type="ECO:0000313" key="2">
    <source>
        <dbReference type="EMBL" id="JAV62400.1"/>
    </source>
</evidence>
<feature type="compositionally biased region" description="Low complexity" evidence="1">
    <location>
        <begin position="102"/>
        <end position="112"/>
    </location>
</feature>
<reference evidence="2" key="1">
    <citation type="journal article" date="2016" name="Sci. Rep.">
        <title>Molecular characterization of firefly nuptial gifts: a multi-omics approach sheds light on postcopulatory sexual selection.</title>
        <authorList>
            <person name="Al-Wathiqui N."/>
            <person name="Fallon T.R."/>
            <person name="South A."/>
            <person name="Weng J.K."/>
            <person name="Lewis S.M."/>
        </authorList>
    </citation>
    <scope>NUCLEOTIDE SEQUENCE</scope>
</reference>
<name>A0A1Y1KQF6_PHOPY</name>
<organism evidence="2">
    <name type="scientific">Photinus pyralis</name>
    <name type="common">Common eastern firefly</name>
    <name type="synonym">Lampyris pyralis</name>
    <dbReference type="NCBI Taxonomy" id="7054"/>
    <lineage>
        <taxon>Eukaryota</taxon>
        <taxon>Metazoa</taxon>
        <taxon>Ecdysozoa</taxon>
        <taxon>Arthropoda</taxon>
        <taxon>Hexapoda</taxon>
        <taxon>Insecta</taxon>
        <taxon>Pterygota</taxon>
        <taxon>Neoptera</taxon>
        <taxon>Endopterygota</taxon>
        <taxon>Coleoptera</taxon>
        <taxon>Polyphaga</taxon>
        <taxon>Elateriformia</taxon>
        <taxon>Elateroidea</taxon>
        <taxon>Lampyridae</taxon>
        <taxon>Lampyrinae</taxon>
        <taxon>Photinus</taxon>
    </lineage>
</organism>